<dbReference type="PROSITE" id="PS50297">
    <property type="entry name" value="ANK_REP_REGION"/>
    <property type="match status" value="1"/>
</dbReference>
<proteinExistence type="predicted"/>
<dbReference type="Gene3D" id="1.25.40.20">
    <property type="entry name" value="Ankyrin repeat-containing domain"/>
    <property type="match status" value="1"/>
</dbReference>
<feature type="repeat" description="ANK" evidence="3">
    <location>
        <begin position="16"/>
        <end position="37"/>
    </location>
</feature>
<evidence type="ECO:0000256" key="3">
    <source>
        <dbReference type="PROSITE-ProRule" id="PRU00023"/>
    </source>
</evidence>
<accession>A0A9N8V8Z8</accession>
<dbReference type="SMART" id="SM00248">
    <property type="entry name" value="ANK"/>
    <property type="match status" value="1"/>
</dbReference>
<keyword evidence="2 3" id="KW-0040">ANK repeat</keyword>
<name>A0A9N8V8Z8_9GLOM</name>
<reference evidence="4" key="1">
    <citation type="submission" date="2021-06" db="EMBL/GenBank/DDBJ databases">
        <authorList>
            <person name="Kallberg Y."/>
            <person name="Tangrot J."/>
            <person name="Rosling A."/>
        </authorList>
    </citation>
    <scope>NUCLEOTIDE SEQUENCE</scope>
    <source>
        <strain evidence="4">CL551</strain>
    </source>
</reference>
<feature type="non-terminal residue" evidence="4">
    <location>
        <position position="1"/>
    </location>
</feature>
<evidence type="ECO:0000256" key="2">
    <source>
        <dbReference type="ARBA" id="ARBA00023043"/>
    </source>
</evidence>
<protein>
    <submittedName>
        <fullName evidence="4">12302_t:CDS:1</fullName>
    </submittedName>
</protein>
<dbReference type="PROSITE" id="PS50088">
    <property type="entry name" value="ANK_REPEAT"/>
    <property type="match status" value="1"/>
</dbReference>
<gene>
    <name evidence="4" type="ORF">AMORRO_LOCUS401</name>
</gene>
<comment type="caution">
    <text evidence="4">The sequence shown here is derived from an EMBL/GenBank/DDBJ whole genome shotgun (WGS) entry which is preliminary data.</text>
</comment>
<dbReference type="EMBL" id="CAJVPV010000102">
    <property type="protein sequence ID" value="CAG8442649.1"/>
    <property type="molecule type" value="Genomic_DNA"/>
</dbReference>
<dbReference type="PANTHER" id="PTHR24198:SF165">
    <property type="entry name" value="ANKYRIN REPEAT-CONTAINING PROTEIN-RELATED"/>
    <property type="match status" value="1"/>
</dbReference>
<dbReference type="SUPFAM" id="SSF48403">
    <property type="entry name" value="Ankyrin repeat"/>
    <property type="match status" value="1"/>
</dbReference>
<keyword evidence="1" id="KW-0677">Repeat</keyword>
<dbReference type="InterPro" id="IPR002110">
    <property type="entry name" value="Ankyrin_rpt"/>
</dbReference>
<dbReference type="OrthoDB" id="539213at2759"/>
<organism evidence="4 5">
    <name type="scientific">Acaulospora morrowiae</name>
    <dbReference type="NCBI Taxonomy" id="94023"/>
    <lineage>
        <taxon>Eukaryota</taxon>
        <taxon>Fungi</taxon>
        <taxon>Fungi incertae sedis</taxon>
        <taxon>Mucoromycota</taxon>
        <taxon>Glomeromycotina</taxon>
        <taxon>Glomeromycetes</taxon>
        <taxon>Diversisporales</taxon>
        <taxon>Acaulosporaceae</taxon>
        <taxon>Acaulospora</taxon>
    </lineage>
</organism>
<dbReference type="Pfam" id="PF12796">
    <property type="entry name" value="Ank_2"/>
    <property type="match status" value="1"/>
</dbReference>
<evidence type="ECO:0000256" key="1">
    <source>
        <dbReference type="ARBA" id="ARBA00022737"/>
    </source>
</evidence>
<dbReference type="Proteomes" id="UP000789342">
    <property type="component" value="Unassembled WGS sequence"/>
</dbReference>
<dbReference type="AlphaFoldDB" id="A0A9N8V8Z8"/>
<evidence type="ECO:0000313" key="5">
    <source>
        <dbReference type="Proteomes" id="UP000789342"/>
    </source>
</evidence>
<dbReference type="InterPro" id="IPR036770">
    <property type="entry name" value="Ankyrin_rpt-contain_sf"/>
</dbReference>
<evidence type="ECO:0000313" key="4">
    <source>
        <dbReference type="EMBL" id="CAG8442649.1"/>
    </source>
</evidence>
<keyword evidence="5" id="KW-1185">Reference proteome</keyword>
<dbReference type="PANTHER" id="PTHR24198">
    <property type="entry name" value="ANKYRIN REPEAT AND PROTEIN KINASE DOMAIN-CONTAINING PROTEIN"/>
    <property type="match status" value="1"/>
</dbReference>
<sequence length="71" mass="8317">LLIGFGVDMNIQDDWDGWTPLHHACKEGNLEVAKYFIGECRVNISIRDKHERDPKDIAVLWNRHKIINLFT</sequence>